<dbReference type="Gene3D" id="1.20.5.260">
    <property type="entry name" value="Cytochrome b-c1 complex subunit 9"/>
    <property type="match status" value="1"/>
</dbReference>
<dbReference type="GO" id="GO:0006122">
    <property type="term" value="P:mitochondrial electron transport, ubiquinol to cytochrome c"/>
    <property type="evidence" value="ECO:0007669"/>
    <property type="project" value="InterPro"/>
</dbReference>
<dbReference type="Proteomes" id="UP000594638">
    <property type="component" value="Unassembled WGS sequence"/>
</dbReference>
<name>A0A8S0V755_OLEEU</name>
<evidence type="ECO:0000313" key="1">
    <source>
        <dbReference type="EMBL" id="CAA3027144.1"/>
    </source>
</evidence>
<dbReference type="SUPFAM" id="SSF81514">
    <property type="entry name" value="Subunit X (non-heme 7 kDa protein) of cytochrome bc1 complex (Ubiquinol-cytochrome c reductase)"/>
    <property type="match status" value="1"/>
</dbReference>
<protein>
    <submittedName>
        <fullName evidence="1">Cytochrome b-c1 complex subunit 9</fullName>
    </submittedName>
</protein>
<comment type="caution">
    <text evidence="1">The sequence shown here is derived from an EMBL/GenBank/DDBJ whole genome shotgun (WGS) entry which is preliminary data.</text>
</comment>
<dbReference type="InterPro" id="IPR036656">
    <property type="entry name" value="QCR9_sf"/>
</dbReference>
<proteinExistence type="predicted"/>
<dbReference type="AlphaFoldDB" id="A0A8S0V755"/>
<dbReference type="EMBL" id="CACTIH010009191">
    <property type="protein sequence ID" value="CAA3027144.1"/>
    <property type="molecule type" value="Genomic_DNA"/>
</dbReference>
<dbReference type="OrthoDB" id="44067at2759"/>
<keyword evidence="2" id="KW-1185">Reference proteome</keyword>
<dbReference type="GO" id="GO:0045275">
    <property type="term" value="C:respiratory chain complex III"/>
    <property type="evidence" value="ECO:0007669"/>
    <property type="project" value="InterPro"/>
</dbReference>
<organism evidence="1 2">
    <name type="scientific">Olea europaea subsp. europaea</name>
    <dbReference type="NCBI Taxonomy" id="158383"/>
    <lineage>
        <taxon>Eukaryota</taxon>
        <taxon>Viridiplantae</taxon>
        <taxon>Streptophyta</taxon>
        <taxon>Embryophyta</taxon>
        <taxon>Tracheophyta</taxon>
        <taxon>Spermatophyta</taxon>
        <taxon>Magnoliopsida</taxon>
        <taxon>eudicotyledons</taxon>
        <taxon>Gunneridae</taxon>
        <taxon>Pentapetalae</taxon>
        <taxon>asterids</taxon>
        <taxon>lamiids</taxon>
        <taxon>Lamiales</taxon>
        <taxon>Oleaceae</taxon>
        <taxon>Oleeae</taxon>
        <taxon>Olea</taxon>
    </lineage>
</organism>
<evidence type="ECO:0000313" key="2">
    <source>
        <dbReference type="Proteomes" id="UP000594638"/>
    </source>
</evidence>
<dbReference type="Gramene" id="OE9A037308T1">
    <property type="protein sequence ID" value="OE9A037308C1"/>
    <property type="gene ID" value="OE9A037308"/>
</dbReference>
<reference evidence="1 2" key="1">
    <citation type="submission" date="2019-12" db="EMBL/GenBank/DDBJ databases">
        <authorList>
            <person name="Alioto T."/>
            <person name="Alioto T."/>
            <person name="Gomez Garrido J."/>
        </authorList>
    </citation>
    <scope>NUCLEOTIDE SEQUENCE [LARGE SCALE GENOMIC DNA]</scope>
</reference>
<accession>A0A8S0V755</accession>
<dbReference type="GO" id="GO:0005739">
    <property type="term" value="C:mitochondrion"/>
    <property type="evidence" value="ECO:0007669"/>
    <property type="project" value="GOC"/>
</dbReference>
<sequence>MIEWCLYNVENVDGGSSNNNNSWSFICSAYVPNKVKDKAPFTERVDSAYAPQLRLRYLRDFVVADAEPVPSSANDLAVDYGVHRLWEHNNVGKRYEDILVWDRDQPNEVVYSTLDLSWFSYP</sequence>
<gene>
    <name evidence="1" type="ORF">OLEA9_A037308</name>
</gene>